<dbReference type="EMBL" id="CP015959">
    <property type="protein sequence ID" value="QLB64788.1"/>
    <property type="molecule type" value="Genomic_DNA"/>
</dbReference>
<dbReference type="PANTHER" id="PTHR35008:SF8">
    <property type="entry name" value="ALCOHOL DEHYDROGENASE CYTOCHROME C SUBUNIT"/>
    <property type="match status" value="1"/>
</dbReference>
<evidence type="ECO:0000256" key="4">
    <source>
        <dbReference type="PROSITE-ProRule" id="PRU00433"/>
    </source>
</evidence>
<feature type="signal peptide" evidence="5">
    <location>
        <begin position="1"/>
        <end position="32"/>
    </location>
</feature>
<keyword evidence="10" id="KW-1185">Reference proteome</keyword>
<evidence type="ECO:0000259" key="6">
    <source>
        <dbReference type="PROSITE" id="PS51007"/>
    </source>
</evidence>
<evidence type="ECO:0000256" key="5">
    <source>
        <dbReference type="SAM" id="SignalP"/>
    </source>
</evidence>
<organism evidence="8 9">
    <name type="scientific">Paraburkholderia caribensis</name>
    <dbReference type="NCBI Taxonomy" id="75105"/>
    <lineage>
        <taxon>Bacteria</taxon>
        <taxon>Pseudomonadati</taxon>
        <taxon>Pseudomonadota</taxon>
        <taxon>Betaproteobacteria</taxon>
        <taxon>Burkholderiales</taxon>
        <taxon>Burkholderiaceae</taxon>
        <taxon>Paraburkholderia</taxon>
    </lineage>
</organism>
<keyword evidence="5" id="KW-0732">Signal</keyword>
<accession>A0A9Q6WN93</accession>
<evidence type="ECO:0000256" key="1">
    <source>
        <dbReference type="ARBA" id="ARBA00022617"/>
    </source>
</evidence>
<sequence>MKVTHFSRPAGKIAAACVAAAASLTMPGIAFAQTVHYPAGKSMFDAQCAVCHQAGGKGQDGLAPPLTEYPGKYSTTAPGRAQLTSTLVHGMFGEIKVHDKSYNFKMPSFASASDEDLAQVLNYVVFDLNAQHGDAKPFTAADIKAARAQTMDSAAVHTQRAVVTKGLGL</sequence>
<keyword evidence="3 4" id="KW-0408">Iron</keyword>
<dbReference type="AlphaFoldDB" id="A0A9Q6WN93"/>
<dbReference type="OrthoDB" id="9757546at2"/>
<evidence type="ECO:0000313" key="7">
    <source>
        <dbReference type="EMBL" id="MEO1754225.1"/>
    </source>
</evidence>
<evidence type="ECO:0000313" key="9">
    <source>
        <dbReference type="Proteomes" id="UP000509548"/>
    </source>
</evidence>
<feature type="chain" id="PRO_5040217737" evidence="5">
    <location>
        <begin position="33"/>
        <end position="169"/>
    </location>
</feature>
<dbReference type="Gene3D" id="1.10.760.10">
    <property type="entry name" value="Cytochrome c-like domain"/>
    <property type="match status" value="1"/>
</dbReference>
<keyword evidence="2 4" id="KW-0479">Metal-binding</keyword>
<evidence type="ECO:0000313" key="8">
    <source>
        <dbReference type="EMBL" id="QLB64788.1"/>
    </source>
</evidence>
<evidence type="ECO:0000313" key="10">
    <source>
        <dbReference type="Proteomes" id="UP001462961"/>
    </source>
</evidence>
<dbReference type="Pfam" id="PF00034">
    <property type="entry name" value="Cytochrom_C"/>
    <property type="match status" value="1"/>
</dbReference>
<evidence type="ECO:0000256" key="3">
    <source>
        <dbReference type="ARBA" id="ARBA00023004"/>
    </source>
</evidence>
<dbReference type="Proteomes" id="UP001462961">
    <property type="component" value="Unassembled WGS sequence"/>
</dbReference>
<reference evidence="8 9" key="1">
    <citation type="journal article" date="2014" name="Genome Announc.">
        <title>Draft Genome Sequence of the Haloacid-Degrading Burkholderia caribensis Strain MBA4.</title>
        <authorList>
            <person name="Pan Y."/>
            <person name="Kong K.F."/>
            <person name="Tsang J.S."/>
        </authorList>
    </citation>
    <scope>NUCLEOTIDE SEQUENCE [LARGE SCALE GENOMIC DNA]</scope>
    <source>
        <strain evidence="8 9">852011</strain>
    </source>
</reference>
<dbReference type="GO" id="GO:0046872">
    <property type="term" value="F:metal ion binding"/>
    <property type="evidence" value="ECO:0007669"/>
    <property type="project" value="UniProtKB-KW"/>
</dbReference>
<proteinExistence type="predicted"/>
<dbReference type="GO" id="GO:0009055">
    <property type="term" value="F:electron transfer activity"/>
    <property type="evidence" value="ECO:0007669"/>
    <property type="project" value="InterPro"/>
</dbReference>
<reference evidence="8" key="2">
    <citation type="submission" date="2016-06" db="EMBL/GenBank/DDBJ databases">
        <authorList>
            <person name="Huang P."/>
            <person name="Jiang X."/>
            <person name="Liu X."/>
        </authorList>
    </citation>
    <scope>NUCLEOTIDE SEQUENCE</scope>
    <source>
        <strain evidence="8">852011</strain>
    </source>
</reference>
<name>A0A9Q6WN93_9BURK</name>
<gene>
    <name evidence="8" type="ORF">A9O66_20305</name>
    <name evidence="7" type="ORF">VOI32_09845</name>
</gene>
<dbReference type="InterPro" id="IPR036909">
    <property type="entry name" value="Cyt_c-like_dom_sf"/>
</dbReference>
<dbReference type="PANTHER" id="PTHR35008">
    <property type="entry name" value="BLL4482 PROTEIN-RELATED"/>
    <property type="match status" value="1"/>
</dbReference>
<dbReference type="EMBL" id="JAYLVJ010000010">
    <property type="protein sequence ID" value="MEO1754225.1"/>
    <property type="molecule type" value="Genomic_DNA"/>
</dbReference>
<feature type="domain" description="Cytochrome c" evidence="6">
    <location>
        <begin position="35"/>
        <end position="128"/>
    </location>
</feature>
<reference evidence="7 10" key="3">
    <citation type="submission" date="2024-01" db="EMBL/GenBank/DDBJ databases">
        <title>The diversity of rhizobia nodulating Mimosa spp. in eleven states of Brazil covering several biomes is determined by host plant, location, and edaphic factors.</title>
        <authorList>
            <person name="Rouws L."/>
            <person name="Barauna A."/>
            <person name="Beukes C."/>
            <person name="De Faria S.M."/>
            <person name="Gross E."/>
            <person name="Dos Reis Junior F.B."/>
            <person name="Simon M."/>
            <person name="Maluk M."/>
            <person name="Odee D.W."/>
            <person name="Kenicer G."/>
            <person name="Young J.P.W."/>
            <person name="Reis V.M."/>
            <person name="Zilli J."/>
            <person name="James E.K."/>
        </authorList>
    </citation>
    <scope>NUCLEOTIDE SEQUENCE [LARGE SCALE GENOMIC DNA]</scope>
    <source>
        <strain evidence="7 10">JHI1651</strain>
    </source>
</reference>
<protein>
    <submittedName>
        <fullName evidence="7 8">Cytochrome C</fullName>
    </submittedName>
</protein>
<dbReference type="Proteomes" id="UP000509548">
    <property type="component" value="Chromosome 2"/>
</dbReference>
<evidence type="ECO:0000256" key="2">
    <source>
        <dbReference type="ARBA" id="ARBA00022723"/>
    </source>
</evidence>
<dbReference type="InterPro" id="IPR051459">
    <property type="entry name" value="Cytochrome_c-type_DH"/>
</dbReference>
<dbReference type="GO" id="GO:0020037">
    <property type="term" value="F:heme binding"/>
    <property type="evidence" value="ECO:0007669"/>
    <property type="project" value="InterPro"/>
</dbReference>
<keyword evidence="1 4" id="KW-0349">Heme</keyword>
<dbReference type="RefSeq" id="WP_060605336.1">
    <property type="nucleotide sequence ID" value="NZ_CADFFM010000005.1"/>
</dbReference>
<dbReference type="InterPro" id="IPR009056">
    <property type="entry name" value="Cyt_c-like_dom"/>
</dbReference>
<dbReference type="SUPFAM" id="SSF46626">
    <property type="entry name" value="Cytochrome c"/>
    <property type="match status" value="1"/>
</dbReference>
<dbReference type="PROSITE" id="PS51007">
    <property type="entry name" value="CYTC"/>
    <property type="match status" value="1"/>
</dbReference>